<protein>
    <submittedName>
        <fullName evidence="1">WG repeat-containing protein</fullName>
    </submittedName>
</protein>
<dbReference type="EMBL" id="JALJEJ010000005">
    <property type="protein sequence ID" value="MCJ8210407.1"/>
    <property type="molecule type" value="Genomic_DNA"/>
</dbReference>
<evidence type="ECO:0000313" key="2">
    <source>
        <dbReference type="Proteomes" id="UP001139450"/>
    </source>
</evidence>
<comment type="caution">
    <text evidence="1">The sequence shown here is derived from an EMBL/GenBank/DDBJ whole genome shotgun (WGS) entry which is preliminary data.</text>
</comment>
<dbReference type="PANTHER" id="PTHR37841">
    <property type="entry name" value="GLR2918 PROTEIN"/>
    <property type="match status" value="1"/>
</dbReference>
<name>A0A9X2BC12_9SPHI</name>
<gene>
    <name evidence="1" type="ORF">MUY27_11865</name>
</gene>
<evidence type="ECO:0000313" key="1">
    <source>
        <dbReference type="EMBL" id="MCJ8210407.1"/>
    </source>
</evidence>
<dbReference type="InterPro" id="IPR032774">
    <property type="entry name" value="WG_beta_rep"/>
</dbReference>
<reference evidence="1" key="1">
    <citation type="submission" date="2022-04" db="EMBL/GenBank/DDBJ databases">
        <title>Mucilaginibacter sp. RS28 isolated from freshwater.</title>
        <authorList>
            <person name="Ko S.-R."/>
        </authorList>
    </citation>
    <scope>NUCLEOTIDE SEQUENCE</scope>
    <source>
        <strain evidence="1">RS28</strain>
    </source>
</reference>
<dbReference type="AlphaFoldDB" id="A0A9X2BC12"/>
<dbReference type="RefSeq" id="WP_245130249.1">
    <property type="nucleotide sequence ID" value="NZ_JALJEJ010000005.1"/>
</dbReference>
<organism evidence="1 2">
    <name type="scientific">Mucilaginibacter straminoryzae</name>
    <dbReference type="NCBI Taxonomy" id="2932774"/>
    <lineage>
        <taxon>Bacteria</taxon>
        <taxon>Pseudomonadati</taxon>
        <taxon>Bacteroidota</taxon>
        <taxon>Sphingobacteriia</taxon>
        <taxon>Sphingobacteriales</taxon>
        <taxon>Sphingobacteriaceae</taxon>
        <taxon>Mucilaginibacter</taxon>
    </lineage>
</organism>
<sequence>MKRNYDNDNYEFSEGMAQVKFNGKFGFVNEAYQEVVPPIYTLTSDFYNGVAAVSNSKGKWGYIDKSGKVITPLIYDRALYFNDGMGLLELNDRYGYADVTGKVVIPLGYKHGNFFNNGLACVKGDNFRATYIDKTGKQAFAKSFKDGKTFEEGLAPVCNEQGKWGFIDKTGELVISYKFYNISQGYKNGEARIETAPERILVGTDSYYELTREYIINRNGKIVREYGTSQTSTKKLAQ</sequence>
<dbReference type="Pfam" id="PF14903">
    <property type="entry name" value="WG_beta_rep"/>
    <property type="match status" value="3"/>
</dbReference>
<dbReference type="PANTHER" id="PTHR37841:SF1">
    <property type="entry name" value="DUF3298 DOMAIN-CONTAINING PROTEIN"/>
    <property type="match status" value="1"/>
</dbReference>
<dbReference type="SUPFAM" id="SSF69360">
    <property type="entry name" value="Cell wall binding repeat"/>
    <property type="match status" value="1"/>
</dbReference>
<accession>A0A9X2BC12</accession>
<keyword evidence="2" id="KW-1185">Reference proteome</keyword>
<dbReference type="Proteomes" id="UP001139450">
    <property type="component" value="Unassembled WGS sequence"/>
</dbReference>
<proteinExistence type="predicted"/>